<dbReference type="InterPro" id="IPR013785">
    <property type="entry name" value="Aldolase_TIM"/>
</dbReference>
<keyword evidence="2" id="KW-1185">Reference proteome</keyword>
<dbReference type="SUPFAM" id="SSF102114">
    <property type="entry name" value="Radical SAM enzymes"/>
    <property type="match status" value="1"/>
</dbReference>
<organism evidence="1 2">
    <name type="scientific">Cohnella soli</name>
    <dbReference type="NCBI Taxonomy" id="425005"/>
    <lineage>
        <taxon>Bacteria</taxon>
        <taxon>Bacillati</taxon>
        <taxon>Bacillota</taxon>
        <taxon>Bacilli</taxon>
        <taxon>Bacillales</taxon>
        <taxon>Paenibacillaceae</taxon>
        <taxon>Cohnella</taxon>
    </lineage>
</organism>
<gene>
    <name evidence="1" type="ORF">ACFPOF_22740</name>
</gene>
<reference evidence="2" key="1">
    <citation type="journal article" date="2019" name="Int. J. Syst. Evol. Microbiol.">
        <title>The Global Catalogue of Microorganisms (GCM) 10K type strain sequencing project: providing services to taxonomists for standard genome sequencing and annotation.</title>
        <authorList>
            <consortium name="The Broad Institute Genomics Platform"/>
            <consortium name="The Broad Institute Genome Sequencing Center for Infectious Disease"/>
            <person name="Wu L."/>
            <person name="Ma J."/>
        </authorList>
    </citation>
    <scope>NUCLEOTIDE SEQUENCE [LARGE SCALE GENOMIC DNA]</scope>
    <source>
        <strain evidence="2">CGMCC 1.18575</strain>
    </source>
</reference>
<proteinExistence type="predicted"/>
<dbReference type="InterPro" id="IPR058240">
    <property type="entry name" value="rSAM_sf"/>
</dbReference>
<dbReference type="EMBL" id="JBHSMI010000029">
    <property type="protein sequence ID" value="MFC5405571.1"/>
    <property type="molecule type" value="Genomic_DNA"/>
</dbReference>
<evidence type="ECO:0000313" key="1">
    <source>
        <dbReference type="EMBL" id="MFC5405571.1"/>
    </source>
</evidence>
<accession>A0ABW0HZF5</accession>
<protein>
    <submittedName>
        <fullName evidence="1">STM4011 family radical SAM protein</fullName>
    </submittedName>
</protein>
<comment type="caution">
    <text evidence="1">The sequence shown here is derived from an EMBL/GenBank/DDBJ whole genome shotgun (WGS) entry which is preliminary data.</text>
</comment>
<evidence type="ECO:0000313" key="2">
    <source>
        <dbReference type="Proteomes" id="UP001596113"/>
    </source>
</evidence>
<sequence length="317" mass="36589">MKTTIYFRGSLSSCNYDCPYCPFSKNIDSRETLAKDHLQVRKFVDWVKQQDRQLSLFFNPYGEGLTHLWYRDALVELSHMPHVSKVAIQTNLSANLDWVGQLNPLTAAFWVTYHPGQTKEERFLQQCHKLYTHNVPFSVGSVGVKSSFDSIASLRKNLPSNVYLWINAFKDKADYYSDEDMVWLAQIDPYFSLNAQDYNSLGMPCRAGESVFYVQGDGRIKRCYKDRQVIGNLYRDGLEAIAKQRPCRMNQCDCYIGYIHMESQKLEHIYGEHILERIALWEGSYIERNSNMANRPPQFGENDNSLGARCDFTGTSG</sequence>
<dbReference type="NCBIfam" id="NF038073">
    <property type="entry name" value="rSAM_STM4011"/>
    <property type="match status" value="1"/>
</dbReference>
<dbReference type="CDD" id="cd01335">
    <property type="entry name" value="Radical_SAM"/>
    <property type="match status" value="1"/>
</dbReference>
<dbReference type="InterPro" id="IPR047771">
    <property type="entry name" value="Radical_SAM_STM4011-like"/>
</dbReference>
<dbReference type="RefSeq" id="WP_378136913.1">
    <property type="nucleotide sequence ID" value="NZ_JBHSMI010000029.1"/>
</dbReference>
<name>A0ABW0HZF5_9BACL</name>
<dbReference type="Gene3D" id="3.20.20.70">
    <property type="entry name" value="Aldolase class I"/>
    <property type="match status" value="1"/>
</dbReference>
<dbReference type="Proteomes" id="UP001596113">
    <property type="component" value="Unassembled WGS sequence"/>
</dbReference>